<evidence type="ECO:0000256" key="1">
    <source>
        <dbReference type="SAM" id="Phobius"/>
    </source>
</evidence>
<feature type="transmembrane region" description="Helical" evidence="1">
    <location>
        <begin position="220"/>
        <end position="243"/>
    </location>
</feature>
<evidence type="ECO:0000313" key="4">
    <source>
        <dbReference type="Proteomes" id="UP001165652"/>
    </source>
</evidence>
<feature type="transmembrane region" description="Helical" evidence="1">
    <location>
        <begin position="194"/>
        <end position="214"/>
    </location>
</feature>
<comment type="caution">
    <text evidence="3">The sequence shown here is derived from an EMBL/GenBank/DDBJ whole genome shotgun (WGS) entry which is preliminary data.</text>
</comment>
<feature type="transmembrane region" description="Helical" evidence="1">
    <location>
        <begin position="263"/>
        <end position="284"/>
    </location>
</feature>
<dbReference type="InterPro" id="IPR002656">
    <property type="entry name" value="Acyl_transf_3_dom"/>
</dbReference>
<feature type="domain" description="Acyltransferase 3" evidence="2">
    <location>
        <begin position="4"/>
        <end position="303"/>
    </location>
</feature>
<evidence type="ECO:0000313" key="3">
    <source>
        <dbReference type="EMBL" id="MDC7788687.1"/>
    </source>
</evidence>
<dbReference type="EMBL" id="JAQQLI010000049">
    <property type="protein sequence ID" value="MDC7788687.1"/>
    <property type="molecule type" value="Genomic_DNA"/>
</dbReference>
<evidence type="ECO:0000259" key="2">
    <source>
        <dbReference type="Pfam" id="PF01757"/>
    </source>
</evidence>
<feature type="transmembrane region" description="Helical" evidence="1">
    <location>
        <begin position="79"/>
        <end position="98"/>
    </location>
</feature>
<keyword evidence="1" id="KW-0472">Membrane</keyword>
<keyword evidence="1" id="KW-1133">Transmembrane helix</keyword>
<dbReference type="PANTHER" id="PTHR23028:SF131">
    <property type="entry name" value="BLR2367 PROTEIN"/>
    <property type="match status" value="1"/>
</dbReference>
<keyword evidence="4" id="KW-1185">Reference proteome</keyword>
<dbReference type="RefSeq" id="WP_272779518.1">
    <property type="nucleotide sequence ID" value="NZ_JAQQLI010000049.1"/>
</dbReference>
<feature type="transmembrane region" description="Helical" evidence="1">
    <location>
        <begin position="168"/>
        <end position="187"/>
    </location>
</feature>
<feature type="transmembrane region" description="Helical" evidence="1">
    <location>
        <begin position="40"/>
        <end position="58"/>
    </location>
</feature>
<gene>
    <name evidence="3" type="ORF">PQJ73_23605</name>
</gene>
<feature type="transmembrane region" description="Helical" evidence="1">
    <location>
        <begin position="144"/>
        <end position="162"/>
    </location>
</feature>
<dbReference type="GO" id="GO:0016746">
    <property type="term" value="F:acyltransferase activity"/>
    <property type="evidence" value="ECO:0007669"/>
    <property type="project" value="UniProtKB-KW"/>
</dbReference>
<dbReference type="Proteomes" id="UP001165652">
    <property type="component" value="Unassembled WGS sequence"/>
</dbReference>
<sequence length="332" mass="36641">MHYNSLDGLRGLAALTVAISHFSNATGMFGGLLGHGAGQVGVMLFFVLSGFLMGHLYLAEQFSRRTVSQFVRRRVARVFPLYLFVVFVSFVAPHGFHLHPVTLDNVVEHLLFWRGSGVLWTIPVEVQFYAVFPLIWFLWRKSSAVAWASVVCAVCAIAWLGFPRTPALAQGFSFFAIGLCVSRLNVLIVADRSIFFELIFVFFLLLYVILLPQIKAGIGLPSVGILGLPLYMFSLGVLLFATIRSRIAKLVFGNIASRALGKISYSMYLVHSPVLVWILADQVIPKNIGALLIFFLISVVGLSTVTYWCIELPLRNWISGRATSPSPAPASV</sequence>
<proteinExistence type="predicted"/>
<name>A0ABT5JGE1_RHOTP</name>
<dbReference type="PANTHER" id="PTHR23028">
    <property type="entry name" value="ACETYLTRANSFERASE"/>
    <property type="match status" value="1"/>
</dbReference>
<keyword evidence="1" id="KW-0812">Transmembrane</keyword>
<dbReference type="Pfam" id="PF01757">
    <property type="entry name" value="Acyl_transf_3"/>
    <property type="match status" value="1"/>
</dbReference>
<accession>A0ABT5JGE1</accession>
<protein>
    <submittedName>
        <fullName evidence="3">Acyltransferase</fullName>
    </submittedName>
</protein>
<reference evidence="3" key="2">
    <citation type="submission" date="2023-02" db="EMBL/GenBank/DDBJ databases">
        <authorList>
            <person name="Rayyan A."/>
            <person name="Meyer T."/>
            <person name="Kyndt J.A."/>
        </authorList>
    </citation>
    <scope>NUCLEOTIDE SEQUENCE</scope>
    <source>
        <strain evidence="3">DSM 9987</strain>
    </source>
</reference>
<keyword evidence="3" id="KW-0012">Acyltransferase</keyword>
<organism evidence="3 4">
    <name type="scientific">Rhodoplanes tepidamans</name>
    <name type="common">Rhodoplanes cryptolactis</name>
    <dbReference type="NCBI Taxonomy" id="200616"/>
    <lineage>
        <taxon>Bacteria</taxon>
        <taxon>Pseudomonadati</taxon>
        <taxon>Pseudomonadota</taxon>
        <taxon>Alphaproteobacteria</taxon>
        <taxon>Hyphomicrobiales</taxon>
        <taxon>Nitrobacteraceae</taxon>
        <taxon>Rhodoplanes</taxon>
    </lineage>
</organism>
<keyword evidence="3" id="KW-0808">Transferase</keyword>
<reference evidence="3" key="1">
    <citation type="journal article" date="2023" name="Microbiol Resour">
        <title>Genome Sequences of Rhodoplanes serenus and Two Thermotolerant Strains, Rhodoplanes tepidamans and 'Rhodoplanes cryptolactis,' Further Refine the Genus.</title>
        <authorList>
            <person name="Rayyan A.A."/>
            <person name="Kyndt J.A."/>
        </authorList>
    </citation>
    <scope>NUCLEOTIDE SEQUENCE</scope>
    <source>
        <strain evidence="3">DSM 9987</strain>
    </source>
</reference>
<dbReference type="InterPro" id="IPR050879">
    <property type="entry name" value="Acyltransferase_3"/>
</dbReference>
<feature type="transmembrane region" description="Helical" evidence="1">
    <location>
        <begin position="290"/>
        <end position="310"/>
    </location>
</feature>
<feature type="transmembrane region" description="Helical" evidence="1">
    <location>
        <begin position="118"/>
        <end position="139"/>
    </location>
</feature>